<dbReference type="UniPathway" id="UPA00028">
    <property type="reaction ID" value="UER00005"/>
</dbReference>
<dbReference type="FunFam" id="3.40.50.620:FF:000013">
    <property type="entry name" value="Pantothenate synthetase"/>
    <property type="match status" value="1"/>
</dbReference>
<dbReference type="AlphaFoldDB" id="A0A382MZ10"/>
<dbReference type="SUPFAM" id="SSF52374">
    <property type="entry name" value="Nucleotidylyl transferase"/>
    <property type="match status" value="1"/>
</dbReference>
<dbReference type="GO" id="GO:0015940">
    <property type="term" value="P:pantothenate biosynthetic process"/>
    <property type="evidence" value="ECO:0007669"/>
    <property type="project" value="UniProtKB-UniPathway"/>
</dbReference>
<comment type="catalytic activity">
    <reaction evidence="9">
        <text>(R)-pantoate + beta-alanine + ATP = (R)-pantothenate + AMP + diphosphate + H(+)</text>
        <dbReference type="Rhea" id="RHEA:10912"/>
        <dbReference type="ChEBI" id="CHEBI:15378"/>
        <dbReference type="ChEBI" id="CHEBI:15980"/>
        <dbReference type="ChEBI" id="CHEBI:29032"/>
        <dbReference type="ChEBI" id="CHEBI:30616"/>
        <dbReference type="ChEBI" id="CHEBI:33019"/>
        <dbReference type="ChEBI" id="CHEBI:57966"/>
        <dbReference type="ChEBI" id="CHEBI:456215"/>
        <dbReference type="EC" id="6.3.2.1"/>
    </reaction>
</comment>
<accession>A0A382MZ10</accession>
<proteinExistence type="inferred from homology"/>
<dbReference type="EMBL" id="UINC01096680">
    <property type="protein sequence ID" value="SVC53760.1"/>
    <property type="molecule type" value="Genomic_DNA"/>
</dbReference>
<dbReference type="GO" id="GO:0005524">
    <property type="term" value="F:ATP binding"/>
    <property type="evidence" value="ECO:0007669"/>
    <property type="project" value="UniProtKB-KW"/>
</dbReference>
<dbReference type="HAMAP" id="MF_00158">
    <property type="entry name" value="PanC"/>
    <property type="match status" value="1"/>
</dbReference>
<evidence type="ECO:0000256" key="9">
    <source>
        <dbReference type="ARBA" id="ARBA00048258"/>
    </source>
</evidence>
<dbReference type="Gene3D" id="3.30.1300.10">
    <property type="entry name" value="Pantoate-beta-alanine ligase, C-terminal domain"/>
    <property type="match status" value="1"/>
</dbReference>
<dbReference type="PANTHER" id="PTHR21299">
    <property type="entry name" value="CYTIDYLATE KINASE/PANTOATE-BETA-ALANINE LIGASE"/>
    <property type="match status" value="1"/>
</dbReference>
<keyword evidence="5" id="KW-0566">Pantothenate biosynthesis</keyword>
<gene>
    <name evidence="10" type="ORF">METZ01_LOCUS306614</name>
</gene>
<keyword evidence="7" id="KW-0067">ATP-binding</keyword>
<dbReference type="CDD" id="cd00560">
    <property type="entry name" value="PanC"/>
    <property type="match status" value="1"/>
</dbReference>
<dbReference type="Gene3D" id="3.40.50.620">
    <property type="entry name" value="HUPs"/>
    <property type="match status" value="1"/>
</dbReference>
<dbReference type="PANTHER" id="PTHR21299:SF1">
    <property type="entry name" value="PANTOATE--BETA-ALANINE LIGASE"/>
    <property type="match status" value="1"/>
</dbReference>
<protein>
    <recommendedName>
        <fullName evidence="3">pantoate--beta-alanine ligase (AMP-forming)</fullName>
        <ecNumber evidence="3">6.3.2.1</ecNumber>
    </recommendedName>
    <alternativeName>
        <fullName evidence="8">Pantoate-activating enzyme</fullName>
    </alternativeName>
</protein>
<evidence type="ECO:0000256" key="7">
    <source>
        <dbReference type="ARBA" id="ARBA00022840"/>
    </source>
</evidence>
<dbReference type="InterPro" id="IPR042176">
    <property type="entry name" value="Pantoate_ligase_C"/>
</dbReference>
<evidence type="ECO:0000256" key="2">
    <source>
        <dbReference type="ARBA" id="ARBA00009256"/>
    </source>
</evidence>
<reference evidence="10" key="1">
    <citation type="submission" date="2018-05" db="EMBL/GenBank/DDBJ databases">
        <authorList>
            <person name="Lanie J.A."/>
            <person name="Ng W.-L."/>
            <person name="Kazmierczak K.M."/>
            <person name="Andrzejewski T.M."/>
            <person name="Davidsen T.M."/>
            <person name="Wayne K.J."/>
            <person name="Tettelin H."/>
            <person name="Glass J.I."/>
            <person name="Rusch D."/>
            <person name="Podicherti R."/>
            <person name="Tsui H.-C.T."/>
            <person name="Winkler M.E."/>
        </authorList>
    </citation>
    <scope>NUCLEOTIDE SEQUENCE</scope>
</reference>
<evidence type="ECO:0000256" key="1">
    <source>
        <dbReference type="ARBA" id="ARBA00004990"/>
    </source>
</evidence>
<keyword evidence="4" id="KW-0436">Ligase</keyword>
<dbReference type="EC" id="6.3.2.1" evidence="3"/>
<dbReference type="Pfam" id="PF02569">
    <property type="entry name" value="Pantoate_ligase"/>
    <property type="match status" value="1"/>
</dbReference>
<evidence type="ECO:0000256" key="8">
    <source>
        <dbReference type="ARBA" id="ARBA00032806"/>
    </source>
</evidence>
<evidence type="ECO:0000313" key="10">
    <source>
        <dbReference type="EMBL" id="SVC53760.1"/>
    </source>
</evidence>
<evidence type="ECO:0000256" key="4">
    <source>
        <dbReference type="ARBA" id="ARBA00022598"/>
    </source>
</evidence>
<dbReference type="InterPro" id="IPR003721">
    <property type="entry name" value="Pantoate_ligase"/>
</dbReference>
<sequence>MEIVTTIKQCIEYLEECDLPLGLVPTMGAIHNGHKELIKTASINDSTVITSIFVNPLQFGPNEDLDNYPRRVDSDLEKLKALAVDAVFLPSSEEIYPNNFSTSINVGGISNVLEGQSRPGHFNGVATIVCKLLLIINPDHVYFGEKDAQQCLVIEKMVHDLNIRTKILKVPTVREQDGLAISSRNMYLSKPERDSATIIYKSLSLAHELHSQGIKNASFIKNSMSELINSVPFTKQDYISVSEPSTLKELDLIDCDALISVAVFVGKTRLIDNIFLKSTD</sequence>
<comment type="similarity">
    <text evidence="2">Belongs to the pantothenate synthetase family.</text>
</comment>
<name>A0A382MZ10_9ZZZZ</name>
<dbReference type="NCBIfam" id="TIGR00018">
    <property type="entry name" value="panC"/>
    <property type="match status" value="1"/>
</dbReference>
<comment type="pathway">
    <text evidence="1">Cofactor biosynthesis; (R)-pantothenate biosynthesis; (R)-pantothenate from (R)-pantoate and beta-alanine: step 1/1.</text>
</comment>
<evidence type="ECO:0000256" key="3">
    <source>
        <dbReference type="ARBA" id="ARBA00012219"/>
    </source>
</evidence>
<organism evidence="10">
    <name type="scientific">marine metagenome</name>
    <dbReference type="NCBI Taxonomy" id="408172"/>
    <lineage>
        <taxon>unclassified sequences</taxon>
        <taxon>metagenomes</taxon>
        <taxon>ecological metagenomes</taxon>
    </lineage>
</organism>
<keyword evidence="6" id="KW-0547">Nucleotide-binding</keyword>
<evidence type="ECO:0000256" key="5">
    <source>
        <dbReference type="ARBA" id="ARBA00022655"/>
    </source>
</evidence>
<dbReference type="GO" id="GO:0004592">
    <property type="term" value="F:pantoate-beta-alanine ligase activity"/>
    <property type="evidence" value="ECO:0007669"/>
    <property type="project" value="UniProtKB-EC"/>
</dbReference>
<dbReference type="InterPro" id="IPR014729">
    <property type="entry name" value="Rossmann-like_a/b/a_fold"/>
</dbReference>
<evidence type="ECO:0000256" key="6">
    <source>
        <dbReference type="ARBA" id="ARBA00022741"/>
    </source>
</evidence>